<dbReference type="RefSeq" id="WP_083483013.1">
    <property type="nucleotide sequence ID" value="NZ_LKAJ02000001.1"/>
</dbReference>
<gene>
    <name evidence="4" type="ORF">HT99x_002290</name>
</gene>
<dbReference type="Proteomes" id="UP000051497">
    <property type="component" value="Unassembled WGS sequence"/>
</dbReference>
<keyword evidence="2 3" id="KW-0040">ANK repeat</keyword>
<dbReference type="SUPFAM" id="SSF48403">
    <property type="entry name" value="Ankyrin repeat"/>
    <property type="match status" value="1"/>
</dbReference>
<sequence>MMMLNYYNSIDVSQKSIYKKIKKYIAIQKQKHPEKYKDEDVNALLSIIKDGNCNGYIGLWMYRVIQGKEEKHFDTLNTISAWDGKEITLKQNKALFDSIEEFISHIMWLQKYFKLVFANRPQAELDKQLTFLTGKKSIQRYFNFSFVLNESELEFIIKKLIDSQLPIVVRSEDHVISFYRKEQSIRFYDSVNREGIITTTVENLAQQIKKSLFTNMFQLSPDMKLMIDVFGKNDQLINFPNSREVTLEVLRNKTRRPVPGKVRMSKDGTTDAHMAVLANNHEILTTLIDENVSVILKDSKGMTPLHYAAIHGYHEMAEILIPHYQNIDVPCHAGNSPLIYAIKNKKWKVAFNLIGQNANLQEKQAGKLSVLEMLIKEKEIDFLRRLFKEGYLDNEIIDEQKLLHYAIKTGALDVVELFLEMGANENVQDHLGNTALHEALNQVDSNFMNKIFERGNPNLYSKNYLGYTPIHLAVKTGKDGLMSLVKDKSVFNLTDLSGRTPLHLAVLENNIKMLMALIDSGADINAHDHEGNTPLTLAKQNNEIEPEFLAQLQPKLGPKVF</sequence>
<proteinExistence type="predicted"/>
<evidence type="ECO:0000256" key="1">
    <source>
        <dbReference type="ARBA" id="ARBA00022737"/>
    </source>
</evidence>
<keyword evidence="5" id="KW-1185">Reference proteome</keyword>
<dbReference type="Pfam" id="PF12796">
    <property type="entry name" value="Ank_2"/>
    <property type="match status" value="2"/>
</dbReference>
<protein>
    <submittedName>
        <fullName evidence="4">Ankyrin repeat domain-containing protein</fullName>
    </submittedName>
</protein>
<dbReference type="InterPro" id="IPR002110">
    <property type="entry name" value="Ankyrin_rpt"/>
</dbReference>
<dbReference type="PRINTS" id="PR01415">
    <property type="entry name" value="ANKYRIN"/>
</dbReference>
<reference evidence="4" key="1">
    <citation type="journal article" date="2016" name="Genome Announc.">
        <title>Draft Genome Sequences of Two Novel Amoeba-Resistant Intranuclear Bacteria, 'Candidatus Berkiella cookevillensis' and 'Candidatus Berkiella aquae'.</title>
        <authorList>
            <person name="Mehari Y.T."/>
            <person name="Arivett B.A."/>
            <person name="Farone A.L."/>
            <person name="Gunderson J.H."/>
            <person name="Farone M.B."/>
        </authorList>
    </citation>
    <scope>NUCLEOTIDE SEQUENCE</scope>
    <source>
        <strain evidence="4">HT99</strain>
    </source>
</reference>
<dbReference type="PANTHER" id="PTHR24198">
    <property type="entry name" value="ANKYRIN REPEAT AND PROTEIN KINASE DOMAIN-CONTAINING PROTEIN"/>
    <property type="match status" value="1"/>
</dbReference>
<feature type="repeat" description="ANK" evidence="3">
    <location>
        <begin position="497"/>
        <end position="529"/>
    </location>
</feature>
<organism evidence="4 5">
    <name type="scientific">Candidatus Berkiella aquae</name>
    <dbReference type="NCBI Taxonomy" id="295108"/>
    <lineage>
        <taxon>Bacteria</taxon>
        <taxon>Pseudomonadati</taxon>
        <taxon>Pseudomonadota</taxon>
        <taxon>Gammaproteobacteria</taxon>
        <taxon>Candidatus Berkiellales</taxon>
        <taxon>Candidatus Berkiellaceae</taxon>
        <taxon>Candidatus Berkiella</taxon>
    </lineage>
</organism>
<feature type="repeat" description="ANK" evidence="3">
    <location>
        <begin position="300"/>
        <end position="332"/>
    </location>
</feature>
<evidence type="ECO:0000313" key="5">
    <source>
        <dbReference type="Proteomes" id="UP000051497"/>
    </source>
</evidence>
<evidence type="ECO:0000313" key="4">
    <source>
        <dbReference type="EMBL" id="MCS5710247.1"/>
    </source>
</evidence>
<dbReference type="Gene3D" id="1.25.40.20">
    <property type="entry name" value="Ankyrin repeat-containing domain"/>
    <property type="match status" value="3"/>
</dbReference>
<accession>A0AAE3HTQ3</accession>
<dbReference type="PROSITE" id="PS50297">
    <property type="entry name" value="ANK_REP_REGION"/>
    <property type="match status" value="3"/>
</dbReference>
<reference evidence="4" key="2">
    <citation type="submission" date="2021-06" db="EMBL/GenBank/DDBJ databases">
        <title>Genomic Description and Analysis of Intracellular Bacteria, Candidatus Berkiella cookevillensis and Candidatus Berkiella aquae.</title>
        <authorList>
            <person name="Kidane D.T."/>
            <person name="Mehari Y.T."/>
            <person name="Rice F.C."/>
            <person name="Arivett B.A."/>
            <person name="Farone A.L."/>
            <person name="Berk S.G."/>
            <person name="Farone M.B."/>
        </authorList>
    </citation>
    <scope>NUCLEOTIDE SEQUENCE</scope>
    <source>
        <strain evidence="4">HT99</strain>
    </source>
</reference>
<feature type="repeat" description="ANK" evidence="3">
    <location>
        <begin position="267"/>
        <end position="299"/>
    </location>
</feature>
<feature type="repeat" description="ANK" evidence="3">
    <location>
        <begin position="398"/>
        <end position="430"/>
    </location>
</feature>
<name>A0AAE3HTQ3_9GAMM</name>
<dbReference type="Pfam" id="PF00023">
    <property type="entry name" value="Ank"/>
    <property type="match status" value="1"/>
</dbReference>
<dbReference type="PROSITE" id="PS50088">
    <property type="entry name" value="ANK_REPEAT"/>
    <property type="match status" value="4"/>
</dbReference>
<dbReference type="PANTHER" id="PTHR24198:SF165">
    <property type="entry name" value="ANKYRIN REPEAT-CONTAINING PROTEIN-RELATED"/>
    <property type="match status" value="1"/>
</dbReference>
<keyword evidence="1" id="KW-0677">Repeat</keyword>
<dbReference type="SMART" id="SM00248">
    <property type="entry name" value="ANK"/>
    <property type="match status" value="7"/>
</dbReference>
<comment type="caution">
    <text evidence="4">The sequence shown here is derived from an EMBL/GenBank/DDBJ whole genome shotgun (WGS) entry which is preliminary data.</text>
</comment>
<dbReference type="EMBL" id="LKAJ02000001">
    <property type="protein sequence ID" value="MCS5710247.1"/>
    <property type="molecule type" value="Genomic_DNA"/>
</dbReference>
<dbReference type="InterPro" id="IPR036770">
    <property type="entry name" value="Ankyrin_rpt-contain_sf"/>
</dbReference>
<evidence type="ECO:0000256" key="2">
    <source>
        <dbReference type="ARBA" id="ARBA00023043"/>
    </source>
</evidence>
<dbReference type="AlphaFoldDB" id="A0AAE3HTQ3"/>
<evidence type="ECO:0000256" key="3">
    <source>
        <dbReference type="PROSITE-ProRule" id="PRU00023"/>
    </source>
</evidence>